<dbReference type="GeneID" id="30523300"/>
<dbReference type="KEGG" id="vg:30523300"/>
<name>A0A1M7XUQ4_9VIRU</name>
<dbReference type="RefSeq" id="YP_009329273.1">
    <property type="nucleotide sequence ID" value="NC_032108.1"/>
</dbReference>
<accession>A0A1M7XUQ4</accession>
<evidence type="ECO:0000313" key="2">
    <source>
        <dbReference type="Proteomes" id="UP000201465"/>
    </source>
</evidence>
<reference evidence="1 2" key="1">
    <citation type="submission" date="2016-11" db="EMBL/GenBank/DDBJ databases">
        <authorList>
            <consortium name="Urmite Genomes"/>
        </authorList>
    </citation>
    <scope>NUCLEOTIDE SEQUENCE [LARGE SCALE GENOMIC DNA]</scope>
    <source>
        <strain evidence="1 2">A11</strain>
    </source>
</reference>
<sequence length="122" mass="14170">MEYLLFCAQDAHFQTRSMLVPYHLFPQEYLTLLSEHAVRTEEVDNLILIEIVGQCFPRTEICSLVNKLTIYADGVDDEAVPLWYKEAKINLVSGFNHISNYNKLRKRQDVKEGFLVLLNFSS</sequence>
<protein>
    <submittedName>
        <fullName evidence="1">Uncharacterized protein</fullName>
    </submittedName>
</protein>
<dbReference type="Proteomes" id="UP000201465">
    <property type="component" value="Segment"/>
</dbReference>
<dbReference type="EMBL" id="LT671577">
    <property type="protein sequence ID" value="SHO33401.1"/>
    <property type="molecule type" value="Genomic_DNA"/>
</dbReference>
<evidence type="ECO:0000313" key="1">
    <source>
        <dbReference type="EMBL" id="SHO33401.1"/>
    </source>
</evidence>
<gene>
    <name evidence="1" type="ORF">BQ3484_333</name>
</gene>
<organism evidence="1 2">
    <name type="scientific">Cedratvirus A11</name>
    <dbReference type="NCBI Taxonomy" id="1903266"/>
    <lineage>
        <taxon>Viruses</taxon>
        <taxon>Pithoviruses</taxon>
        <taxon>Orthocedratvirinae</taxon>
        <taxon>Alphacedratvirus</taxon>
        <taxon>Alphacedratvirus aljazairmassiliense</taxon>
    </lineage>
</organism>
<keyword evidence="2" id="KW-1185">Reference proteome</keyword>
<proteinExistence type="predicted"/>